<dbReference type="InterPro" id="IPR027417">
    <property type="entry name" value="P-loop_NTPase"/>
</dbReference>
<dbReference type="InterPro" id="IPR002586">
    <property type="entry name" value="CobQ/CobB/MinD/ParA_Nub-bd_dom"/>
</dbReference>
<evidence type="ECO:0000259" key="1">
    <source>
        <dbReference type="Pfam" id="PF01656"/>
    </source>
</evidence>
<sequence length="108" mass="12044">MGVSQLEETVQTVKKFYNANLQVMGLLLTKYYGRTNLAKEVQEMANEIASQLDTAVFQSKIRSSISVAEAPAHGESVILYAPRSKPTLDYINFIEEVLIRCKSSAKTK</sequence>
<dbReference type="EMBL" id="VSSQ01097651">
    <property type="protein sequence ID" value="MPN40924.1"/>
    <property type="molecule type" value="Genomic_DNA"/>
</dbReference>
<dbReference type="AlphaFoldDB" id="A0A645HXM9"/>
<proteinExistence type="predicted"/>
<dbReference type="GO" id="GO:0016787">
    <property type="term" value="F:hydrolase activity"/>
    <property type="evidence" value="ECO:0007669"/>
    <property type="project" value="UniProtKB-KW"/>
</dbReference>
<comment type="caution">
    <text evidence="2">The sequence shown here is derived from an EMBL/GenBank/DDBJ whole genome shotgun (WGS) entry which is preliminary data.</text>
</comment>
<name>A0A645HXM9_9ZZZZ</name>
<feature type="domain" description="CobQ/CobB/MinD/ParA nucleotide binding" evidence="1">
    <location>
        <begin position="2"/>
        <end position="77"/>
    </location>
</feature>
<gene>
    <name evidence="2" type="primary">soj_70</name>
    <name evidence="2" type="ORF">SDC9_188464</name>
</gene>
<reference evidence="2" key="1">
    <citation type="submission" date="2019-08" db="EMBL/GenBank/DDBJ databases">
        <authorList>
            <person name="Kucharzyk K."/>
            <person name="Murdoch R.W."/>
            <person name="Higgins S."/>
            <person name="Loffler F."/>
        </authorList>
    </citation>
    <scope>NUCLEOTIDE SEQUENCE</scope>
</reference>
<protein>
    <submittedName>
        <fullName evidence="2">Sporulation initiation inhibitor protein Soj</fullName>
        <ecNumber evidence="2">3.6.-.-</ecNumber>
    </submittedName>
</protein>
<evidence type="ECO:0000313" key="2">
    <source>
        <dbReference type="EMBL" id="MPN40924.1"/>
    </source>
</evidence>
<dbReference type="Pfam" id="PF01656">
    <property type="entry name" value="CbiA"/>
    <property type="match status" value="1"/>
</dbReference>
<dbReference type="SUPFAM" id="SSF52540">
    <property type="entry name" value="P-loop containing nucleoside triphosphate hydrolases"/>
    <property type="match status" value="1"/>
</dbReference>
<organism evidence="2">
    <name type="scientific">bioreactor metagenome</name>
    <dbReference type="NCBI Taxonomy" id="1076179"/>
    <lineage>
        <taxon>unclassified sequences</taxon>
        <taxon>metagenomes</taxon>
        <taxon>ecological metagenomes</taxon>
    </lineage>
</organism>
<keyword evidence="2" id="KW-0378">Hydrolase</keyword>
<accession>A0A645HXM9</accession>
<dbReference type="EC" id="3.6.-.-" evidence="2"/>
<dbReference type="Gene3D" id="3.40.50.300">
    <property type="entry name" value="P-loop containing nucleotide triphosphate hydrolases"/>
    <property type="match status" value="1"/>
</dbReference>